<dbReference type="PIRSF" id="PIRSF010603">
    <property type="entry name" value="UCP010603"/>
    <property type="match status" value="1"/>
</dbReference>
<dbReference type="HOGENOM" id="CLU_151124_0_0_9"/>
<evidence type="ECO:0008006" key="2">
    <source>
        <dbReference type="Google" id="ProtNLM"/>
    </source>
</evidence>
<evidence type="ECO:0000313" key="1">
    <source>
        <dbReference type="EMBL" id="EFH95234.1"/>
    </source>
</evidence>
<dbReference type="Proteomes" id="UP000003455">
    <property type="component" value="Chromosome"/>
</dbReference>
<name>A0A0E1X778_STAAU</name>
<sequence length="112" mass="13211">MGDKYMEHVSVIVYGADVICASCVNAPTSKDIYDWLQPLLKRKYPNISFKYTYIDITKDNDNLTDHDLQFIERIEQDELFYPLITMNDEYVADGYIQTKQITRFIDQKLVNE</sequence>
<comment type="caution">
    <text evidence="1">The sequence shown here is derived from an EMBL/GenBank/DDBJ whole genome shotgun (WGS) entry which is preliminary data.</text>
</comment>
<dbReference type="InterPro" id="IPR036249">
    <property type="entry name" value="Thioredoxin-like_sf"/>
</dbReference>
<reference evidence="1" key="1">
    <citation type="submission" date="2010-05" db="EMBL/GenBank/DDBJ databases">
        <authorList>
            <person name="Muzny D."/>
            <person name="Qin X."/>
            <person name="Buhay C."/>
            <person name="Dugan-Rocha S."/>
            <person name="Ding Y."/>
            <person name="Chen G."/>
            <person name="Hawes A."/>
            <person name="Holder M."/>
            <person name="Jhangiani S."/>
            <person name="Johnson A."/>
            <person name="Khan Z."/>
            <person name="Li Z."/>
            <person name="Liu W."/>
            <person name="Liu X."/>
            <person name="Perez L."/>
            <person name="Shen H."/>
            <person name="Wang Q."/>
            <person name="Watt J."/>
            <person name="Xi L."/>
            <person name="Xin Y."/>
            <person name="Zhou J."/>
            <person name="Deng J."/>
            <person name="Jiang H."/>
            <person name="Liu Y."/>
            <person name="Qu J."/>
            <person name="Song X.-Z."/>
            <person name="Zhang L."/>
            <person name="Villasana D."/>
            <person name="Johnson A."/>
            <person name="Liu J."/>
            <person name="Liyanage D."/>
            <person name="Lorensuhewa L."/>
            <person name="Robinson T."/>
            <person name="Song A."/>
            <person name="Song B.-B."/>
            <person name="Dinh H."/>
            <person name="Thornton R."/>
            <person name="Coyle M."/>
            <person name="Francisco L."/>
            <person name="Jackson L."/>
            <person name="Javaid M."/>
            <person name="Korchina V."/>
            <person name="Kovar C."/>
            <person name="Mata R."/>
            <person name="Mathew T."/>
            <person name="Ngo R."/>
            <person name="Nguyen L."/>
            <person name="Nguyen N."/>
            <person name="Okwuonu G."/>
            <person name="Ongeri F."/>
            <person name="Pham C."/>
            <person name="Simmons D."/>
            <person name="Wilczek-Boney K."/>
            <person name="Hale W."/>
            <person name="Jakkamsetti A."/>
            <person name="Pham P."/>
            <person name="Ruth R."/>
            <person name="San Lucas F."/>
            <person name="Warren J."/>
            <person name="Zhang J."/>
            <person name="Zhao Z."/>
            <person name="Zhou C."/>
            <person name="Zhu D."/>
            <person name="Lee S."/>
            <person name="Bess C."/>
            <person name="Blankenburg K."/>
            <person name="Forbes L."/>
            <person name="Fu Q."/>
            <person name="Gubbala S."/>
            <person name="Hirani K."/>
            <person name="Jayaseelan J.C."/>
            <person name="Lara F."/>
            <person name="Munidasa M."/>
            <person name="Palculict T."/>
            <person name="Patil S."/>
            <person name="Pu L.-L."/>
            <person name="Saada N."/>
            <person name="Tang L."/>
            <person name="Weissenberger G."/>
            <person name="Zhu Y."/>
            <person name="Hemphill L."/>
            <person name="Shang Y."/>
            <person name="Youmans B."/>
            <person name="Ayvaz T."/>
            <person name="Ross M."/>
            <person name="Santibanez J."/>
            <person name="Aqrawi P."/>
            <person name="Gross S."/>
            <person name="Joshi V."/>
            <person name="Fowler G."/>
            <person name="Nazareth L."/>
            <person name="Reid J."/>
            <person name="Worley K."/>
            <person name="Petrosino J."/>
            <person name="Highlander S."/>
            <person name="Gibbs R."/>
        </authorList>
    </citation>
    <scope>NUCLEOTIDE SEQUENCE [LARGE SCALE GENOMIC DNA]</scope>
    <source>
        <strain evidence="1">MN8</strain>
    </source>
</reference>
<dbReference type="Gene3D" id="3.40.30.30">
    <property type="entry name" value="Hypothetical protein sa0798"/>
    <property type="match status" value="1"/>
</dbReference>
<protein>
    <recommendedName>
        <fullName evidence="2">Disulfide oxidoreductase</fullName>
    </recommendedName>
</protein>
<dbReference type="InterPro" id="IPR038218">
    <property type="entry name" value="YuzD-like_sp"/>
</dbReference>
<proteinExistence type="predicted"/>
<dbReference type="SUPFAM" id="SSF52833">
    <property type="entry name" value="Thioredoxin-like"/>
    <property type="match status" value="1"/>
</dbReference>
<dbReference type="Pfam" id="PF07315">
    <property type="entry name" value="DUF1462"/>
    <property type="match status" value="1"/>
</dbReference>
<dbReference type="InterPro" id="IPR009190">
    <property type="entry name" value="DUF1462"/>
</dbReference>
<dbReference type="EMBL" id="ACJA02000003">
    <property type="protein sequence ID" value="EFH95234.1"/>
    <property type="molecule type" value="Genomic_DNA"/>
</dbReference>
<gene>
    <name evidence="1" type="ORF">HMPREF0769_11444</name>
</gene>
<dbReference type="AlphaFoldDB" id="A0A0E1X778"/>
<organism evidence="1">
    <name type="scientific">Staphylococcus aureus subsp. aureus MN8</name>
    <dbReference type="NCBI Taxonomy" id="548470"/>
    <lineage>
        <taxon>Bacteria</taxon>
        <taxon>Bacillati</taxon>
        <taxon>Bacillota</taxon>
        <taxon>Bacilli</taxon>
        <taxon>Bacillales</taxon>
        <taxon>Staphylococcaceae</taxon>
        <taxon>Staphylococcus</taxon>
    </lineage>
</organism>
<accession>A0A0E1X778</accession>